<dbReference type="Proteomes" id="UP000831775">
    <property type="component" value="Chromosome"/>
</dbReference>
<keyword evidence="4" id="KW-1185">Reference proteome</keyword>
<reference evidence="3 4" key="1">
    <citation type="submission" date="2022-04" db="EMBL/GenBank/DDBJ databases">
        <title>Leucobacter sp. isolated from rhizosphere of onion.</title>
        <authorList>
            <person name="Won M."/>
            <person name="Lee C.-M."/>
            <person name="Woen H.-Y."/>
            <person name="Kwon S.-W."/>
        </authorList>
    </citation>
    <scope>NUCLEOTIDE SEQUENCE [LARGE SCALE GENOMIC DNA]</scope>
    <source>
        <strain evidence="3 4">H25R-14</strain>
    </source>
</reference>
<keyword evidence="3" id="KW-0328">Glycosyltransferase</keyword>
<gene>
    <name evidence="3" type="ORF">MUN76_12830</name>
</gene>
<dbReference type="EMBL" id="CP095043">
    <property type="protein sequence ID" value="UOQ59917.1"/>
    <property type="molecule type" value="Genomic_DNA"/>
</dbReference>
<keyword evidence="1" id="KW-0175">Coiled coil</keyword>
<evidence type="ECO:0000313" key="3">
    <source>
        <dbReference type="EMBL" id="UOQ59917.1"/>
    </source>
</evidence>
<dbReference type="PANTHER" id="PTHR43685:SF2">
    <property type="entry name" value="GLYCOSYLTRANSFERASE 2-LIKE DOMAIN-CONTAINING PROTEIN"/>
    <property type="match status" value="1"/>
</dbReference>
<dbReference type="Pfam" id="PF00535">
    <property type="entry name" value="Glycos_transf_2"/>
    <property type="match status" value="1"/>
</dbReference>
<evidence type="ECO:0000256" key="1">
    <source>
        <dbReference type="SAM" id="Coils"/>
    </source>
</evidence>
<sequence length="404" mass="44608">MTTVRISDQAIAAGAAAVERELVQLSVLASRGESGPLSLASDQDPAILELAKWRGVPIVDASAGEGAPISELWENRLRVSAVIACHNYGHYLDEAIRSLLAQTYLPDEIILSDDASTDESPEIMRAYAAKHPDVIRVNLNESNRGIQTHFNEVVAMAEGDLVVIIGADNRVPANYIEAQFTALAADDTVGLAYTDFALFGGRAKNDYERMLPAFQGEKLPNGVYLSDFPEYDEASAAMLREGNNFIHGSTMYRRSTFDQVGGYIDRKSGPEDMTLFQAMLETGLVAQKVTGTALEYRQHSAEQANYQFSYFGELQRLREEMHAFEVLKEEYAALDTRHAGLLDEIETLRGECRELARERDELKVEVGQLSDVIASLRASLSFRLGNSVVAPARRVVSALRGRRR</sequence>
<dbReference type="SUPFAM" id="SSF53448">
    <property type="entry name" value="Nucleotide-diphospho-sugar transferases"/>
    <property type="match status" value="1"/>
</dbReference>
<dbReference type="InterPro" id="IPR029044">
    <property type="entry name" value="Nucleotide-diphossugar_trans"/>
</dbReference>
<dbReference type="InterPro" id="IPR001173">
    <property type="entry name" value="Glyco_trans_2-like"/>
</dbReference>
<dbReference type="Gene3D" id="3.90.550.10">
    <property type="entry name" value="Spore Coat Polysaccharide Biosynthesis Protein SpsA, Chain A"/>
    <property type="match status" value="1"/>
</dbReference>
<accession>A0ABY4FUH8</accession>
<evidence type="ECO:0000313" key="4">
    <source>
        <dbReference type="Proteomes" id="UP000831775"/>
    </source>
</evidence>
<keyword evidence="3" id="KW-0808">Transferase</keyword>
<dbReference type="CDD" id="cd00761">
    <property type="entry name" value="Glyco_tranf_GTA_type"/>
    <property type="match status" value="1"/>
</dbReference>
<evidence type="ECO:0000259" key="2">
    <source>
        <dbReference type="Pfam" id="PF00535"/>
    </source>
</evidence>
<dbReference type="EC" id="2.4.-.-" evidence="3"/>
<dbReference type="InterPro" id="IPR050834">
    <property type="entry name" value="Glycosyltransf_2"/>
</dbReference>
<protein>
    <submittedName>
        <fullName evidence="3">Glycosyltransferase</fullName>
        <ecNumber evidence="3">2.4.-.-</ecNumber>
    </submittedName>
</protein>
<proteinExistence type="predicted"/>
<dbReference type="PANTHER" id="PTHR43685">
    <property type="entry name" value="GLYCOSYLTRANSFERASE"/>
    <property type="match status" value="1"/>
</dbReference>
<dbReference type="RefSeq" id="WP_244685184.1">
    <property type="nucleotide sequence ID" value="NZ_CP095043.1"/>
</dbReference>
<feature type="coiled-coil region" evidence="1">
    <location>
        <begin position="314"/>
        <end position="372"/>
    </location>
</feature>
<name>A0ABY4FUH8_9MICO</name>
<dbReference type="GO" id="GO:0016757">
    <property type="term" value="F:glycosyltransferase activity"/>
    <property type="evidence" value="ECO:0007669"/>
    <property type="project" value="UniProtKB-KW"/>
</dbReference>
<organism evidence="3 4">
    <name type="scientific">Leucobacter rhizosphaerae</name>
    <dbReference type="NCBI Taxonomy" id="2932245"/>
    <lineage>
        <taxon>Bacteria</taxon>
        <taxon>Bacillati</taxon>
        <taxon>Actinomycetota</taxon>
        <taxon>Actinomycetes</taxon>
        <taxon>Micrococcales</taxon>
        <taxon>Microbacteriaceae</taxon>
        <taxon>Leucobacter</taxon>
    </lineage>
</organism>
<feature type="domain" description="Glycosyltransferase 2-like" evidence="2">
    <location>
        <begin position="80"/>
        <end position="255"/>
    </location>
</feature>